<organism evidence="2 3">
    <name type="scientific">Terrilactibacillus tamarindi</name>
    <dbReference type="NCBI Taxonomy" id="2599694"/>
    <lineage>
        <taxon>Bacteria</taxon>
        <taxon>Bacillati</taxon>
        <taxon>Bacillota</taxon>
        <taxon>Bacilli</taxon>
        <taxon>Bacillales</taxon>
        <taxon>Bacillaceae</taxon>
        <taxon>Terrilactibacillus</taxon>
    </lineage>
</organism>
<protein>
    <recommendedName>
        <fullName evidence="4">DUF5412 domain-containing protein</fullName>
    </recommendedName>
</protein>
<name>A0A6N8CPA1_9BACI</name>
<keyword evidence="3" id="KW-1185">Reference proteome</keyword>
<keyword evidence="1" id="KW-0812">Transmembrane</keyword>
<evidence type="ECO:0000256" key="1">
    <source>
        <dbReference type="SAM" id="Phobius"/>
    </source>
</evidence>
<dbReference type="EMBL" id="WNHB01000006">
    <property type="protein sequence ID" value="MTT31478.1"/>
    <property type="molecule type" value="Genomic_DNA"/>
</dbReference>
<comment type="caution">
    <text evidence="2">The sequence shown here is derived from an EMBL/GenBank/DDBJ whole genome shotgun (WGS) entry which is preliminary data.</text>
</comment>
<evidence type="ECO:0000313" key="3">
    <source>
        <dbReference type="Proteomes" id="UP000440978"/>
    </source>
</evidence>
<dbReference type="RefSeq" id="WP_155217590.1">
    <property type="nucleotide sequence ID" value="NZ_WNHB01000006.1"/>
</dbReference>
<accession>A0A6N8CPA1</accession>
<evidence type="ECO:0008006" key="4">
    <source>
        <dbReference type="Google" id="ProtNLM"/>
    </source>
</evidence>
<evidence type="ECO:0000313" key="2">
    <source>
        <dbReference type="EMBL" id="MTT31478.1"/>
    </source>
</evidence>
<dbReference type="Proteomes" id="UP000440978">
    <property type="component" value="Unassembled WGS sequence"/>
</dbReference>
<feature type="transmembrane region" description="Helical" evidence="1">
    <location>
        <begin position="7"/>
        <end position="25"/>
    </location>
</feature>
<gene>
    <name evidence="2" type="ORF">GMB86_05520</name>
</gene>
<dbReference type="OrthoDB" id="5525900at2"/>
<keyword evidence="1" id="KW-0472">Membrane</keyword>
<dbReference type="Pfam" id="PF17428">
    <property type="entry name" value="DUF5412"/>
    <property type="match status" value="1"/>
</dbReference>
<dbReference type="InterPro" id="IPR035406">
    <property type="entry name" value="DUF5412"/>
</dbReference>
<reference evidence="2 3" key="1">
    <citation type="submission" date="2019-11" db="EMBL/GenBank/DDBJ databases">
        <title>Terrilactibacillus tamarindus sp. nov. BCM23-1 isolated from bark of Tamarindus indica.</title>
        <authorList>
            <person name="Kingkaew E."/>
            <person name="Tanasupawat S."/>
        </authorList>
    </citation>
    <scope>NUCLEOTIDE SEQUENCE [LARGE SCALE GENOMIC DNA]</scope>
    <source>
        <strain evidence="2 3">BCM23-1</strain>
    </source>
</reference>
<dbReference type="AlphaFoldDB" id="A0A6N8CPA1"/>
<sequence length="127" mass="14254">MKIVKRMLISIVIIVAIFMGGKYVLDLLFGSMCRNEIIQGVPSPDGEIVAYLFSRDCGATTSVSFQLSIMDEGDELPNQSGNTFVSDGKFTIEWVNEKNLRINYKESSRTFEKDTRVNGIKVEYVGE</sequence>
<proteinExistence type="predicted"/>
<keyword evidence="1" id="KW-1133">Transmembrane helix</keyword>